<dbReference type="NCBIfam" id="TIGR00826">
    <property type="entry name" value="EIIB_glc"/>
    <property type="match status" value="1"/>
</dbReference>
<dbReference type="GO" id="GO:0016301">
    <property type="term" value="F:kinase activity"/>
    <property type="evidence" value="ECO:0007669"/>
    <property type="project" value="UniProtKB-KW"/>
</dbReference>
<dbReference type="Proteomes" id="UP000095645">
    <property type="component" value="Unassembled WGS sequence"/>
</dbReference>
<evidence type="ECO:0000256" key="3">
    <source>
        <dbReference type="ARBA" id="ARBA00022475"/>
    </source>
</evidence>
<proteinExistence type="predicted"/>
<dbReference type="GO" id="GO:0090563">
    <property type="term" value="F:protein-phosphocysteine-sugar phosphotransferase activity"/>
    <property type="evidence" value="ECO:0007669"/>
    <property type="project" value="TreeGrafter"/>
</dbReference>
<dbReference type="GO" id="GO:0009401">
    <property type="term" value="P:phosphoenolpyruvate-dependent sugar phosphotransferase system"/>
    <property type="evidence" value="ECO:0007669"/>
    <property type="project" value="UniProtKB-KW"/>
</dbReference>
<dbReference type="SMART" id="SM01061">
    <property type="entry name" value="CAT_RBD"/>
    <property type="match status" value="1"/>
</dbReference>
<dbReference type="PANTHER" id="PTHR30009:SF4">
    <property type="entry name" value="PTS SYSTEM N-ACETYLGLUCOSAMINE-SPECIFIC EIICBA COMPONENT"/>
    <property type="match status" value="1"/>
</dbReference>
<organism evidence="15 16">
    <name type="scientific">Blautia obeum</name>
    <dbReference type="NCBI Taxonomy" id="40520"/>
    <lineage>
        <taxon>Bacteria</taxon>
        <taxon>Bacillati</taxon>
        <taxon>Bacillota</taxon>
        <taxon>Clostridia</taxon>
        <taxon>Lachnospirales</taxon>
        <taxon>Lachnospiraceae</taxon>
        <taxon>Blautia</taxon>
    </lineage>
</organism>
<evidence type="ECO:0000256" key="11">
    <source>
        <dbReference type="ARBA" id="ARBA00023136"/>
    </source>
</evidence>
<dbReference type="EMBL" id="CYZP01000002">
    <property type="protein sequence ID" value="CUN48727.1"/>
    <property type="molecule type" value="Genomic_DNA"/>
</dbReference>
<dbReference type="AlphaFoldDB" id="A0A173XCX4"/>
<keyword evidence="8" id="KW-0677">Repeat</keyword>
<dbReference type="GO" id="GO:0005886">
    <property type="term" value="C:plasma membrane"/>
    <property type="evidence" value="ECO:0007669"/>
    <property type="project" value="UniProtKB-SubCell"/>
</dbReference>
<keyword evidence="6" id="KW-0598">Phosphotransferase system</keyword>
<sequence length="287" mass="31737">MDNIIIEKVINNNIISAYEKSGAEVIVMGRGIGFKKKQGEVVPADQISKIFRIKSRTLTEQFKELLANMPLERVRISDEIISHAKDHLKLKLNQSIYVTLTDHINFAIERVSQGIEPQNALLYGIFTVVTVLLGFRAGFSFSAGATDLLFSASLPAAQKTWLIIPLGIAAFIVFYVVFRFAILKFDLKTPGREDDDMDETTVKLANDNFTEVAKIILEGVGGKGNVASIDNCITRLRLEIKDYTAVDEKKIKSAGVAGVIRPGKNSVQVVIGTKVQFVADEFKKLCK</sequence>
<feature type="transmembrane region" description="Helical" evidence="13">
    <location>
        <begin position="161"/>
        <end position="182"/>
    </location>
</feature>
<dbReference type="InterPro" id="IPR001550">
    <property type="entry name" value="Transcrpt_antitermin_CS"/>
</dbReference>
<keyword evidence="2" id="KW-0813">Transport</keyword>
<dbReference type="PROSITE" id="PS00654">
    <property type="entry name" value="PRD_1"/>
    <property type="match status" value="1"/>
</dbReference>
<evidence type="ECO:0000313" key="16">
    <source>
        <dbReference type="Proteomes" id="UP000095645"/>
    </source>
</evidence>
<evidence type="ECO:0000256" key="6">
    <source>
        <dbReference type="ARBA" id="ARBA00022683"/>
    </source>
</evidence>
<reference evidence="15 16" key="1">
    <citation type="submission" date="2015-09" db="EMBL/GenBank/DDBJ databases">
        <authorList>
            <consortium name="Pathogen Informatics"/>
        </authorList>
    </citation>
    <scope>NUCLEOTIDE SEQUENCE [LARGE SCALE GENOMIC DNA]</scope>
    <source>
        <strain evidence="15 16">2789STDY5834861</strain>
    </source>
</reference>
<keyword evidence="11 13" id="KW-0472">Membrane</keyword>
<dbReference type="InterPro" id="IPR001996">
    <property type="entry name" value="PTS_IIB_1"/>
</dbReference>
<keyword evidence="7 13" id="KW-0812">Transmembrane</keyword>
<dbReference type="InterPro" id="IPR004341">
    <property type="entry name" value="CAT_RNA-bd_dom"/>
</dbReference>
<keyword evidence="3" id="KW-1003">Cell membrane</keyword>
<keyword evidence="5" id="KW-0808">Transferase</keyword>
<feature type="domain" description="PTS EIIB type-1" evidence="14">
    <location>
        <begin position="210"/>
        <end position="287"/>
    </location>
</feature>
<dbReference type="GO" id="GO:0045893">
    <property type="term" value="P:positive regulation of DNA-templated transcription"/>
    <property type="evidence" value="ECO:0007669"/>
    <property type="project" value="InterPro"/>
</dbReference>
<dbReference type="PROSITE" id="PS01035">
    <property type="entry name" value="PTS_EIIB_TYPE_1_CYS"/>
    <property type="match status" value="1"/>
</dbReference>
<protein>
    <submittedName>
        <fullName evidence="15">Transcription antiterminator LicT</fullName>
    </submittedName>
</protein>
<dbReference type="SUPFAM" id="SSF55604">
    <property type="entry name" value="Glucose permease domain IIB"/>
    <property type="match status" value="1"/>
</dbReference>
<dbReference type="InterPro" id="IPR036650">
    <property type="entry name" value="CAT_RNA-bd_dom_sf"/>
</dbReference>
<dbReference type="GO" id="GO:0015764">
    <property type="term" value="P:N-acetylglucosamine transport"/>
    <property type="evidence" value="ECO:0007669"/>
    <property type="project" value="TreeGrafter"/>
</dbReference>
<name>A0A173XCX4_9FIRM</name>
<evidence type="ECO:0000256" key="2">
    <source>
        <dbReference type="ARBA" id="ARBA00022448"/>
    </source>
</evidence>
<dbReference type="GO" id="GO:0003723">
    <property type="term" value="F:RNA binding"/>
    <property type="evidence" value="ECO:0007669"/>
    <property type="project" value="InterPro"/>
</dbReference>
<dbReference type="InterPro" id="IPR050429">
    <property type="entry name" value="PTS_Glucose_EIICBA"/>
</dbReference>
<accession>A0A173XCX4</accession>
<dbReference type="FunFam" id="3.30.1360.60:FF:000001">
    <property type="entry name" value="PTS system glucose-specific IIBC component PtsG"/>
    <property type="match status" value="1"/>
</dbReference>
<evidence type="ECO:0000256" key="13">
    <source>
        <dbReference type="SAM" id="Phobius"/>
    </source>
</evidence>
<dbReference type="Pfam" id="PF00367">
    <property type="entry name" value="PTS_EIIB"/>
    <property type="match status" value="1"/>
</dbReference>
<evidence type="ECO:0000256" key="1">
    <source>
        <dbReference type="ARBA" id="ARBA00004651"/>
    </source>
</evidence>
<dbReference type="PANTHER" id="PTHR30009">
    <property type="entry name" value="CYTOCHROME C-TYPE SYNTHESIS PROTEIN AND PTS TRANSMEMBRANE COMPONENT"/>
    <property type="match status" value="1"/>
</dbReference>
<dbReference type="InterPro" id="IPR018113">
    <property type="entry name" value="PTrfase_EIIB_Cys"/>
</dbReference>
<dbReference type="Gene3D" id="1.10.1790.10">
    <property type="entry name" value="PRD domain"/>
    <property type="match status" value="1"/>
</dbReference>
<evidence type="ECO:0000256" key="7">
    <source>
        <dbReference type="ARBA" id="ARBA00022692"/>
    </source>
</evidence>
<dbReference type="CDD" id="cd00212">
    <property type="entry name" value="PTS_IIB_glc"/>
    <property type="match status" value="1"/>
</dbReference>
<dbReference type="PROSITE" id="PS51098">
    <property type="entry name" value="PTS_EIIB_TYPE_1"/>
    <property type="match status" value="1"/>
</dbReference>
<dbReference type="InterPro" id="IPR036878">
    <property type="entry name" value="Glu_permease_IIB"/>
</dbReference>
<dbReference type="InterPro" id="IPR036634">
    <property type="entry name" value="PRD_sf"/>
</dbReference>
<keyword evidence="9" id="KW-0418">Kinase</keyword>
<keyword evidence="4" id="KW-0762">Sugar transport</keyword>
<evidence type="ECO:0000256" key="4">
    <source>
        <dbReference type="ARBA" id="ARBA00022597"/>
    </source>
</evidence>
<feature type="active site" description="Phosphocysteine intermediate; for EIIB activity" evidence="12">
    <location>
        <position position="232"/>
    </location>
</feature>
<dbReference type="SUPFAM" id="SSF50151">
    <property type="entry name" value="SacY-like RNA-binding domain"/>
    <property type="match status" value="1"/>
</dbReference>
<gene>
    <name evidence="15" type="primary">licT</name>
    <name evidence="15" type="ORF">ERS852476_00260</name>
</gene>
<evidence type="ECO:0000256" key="9">
    <source>
        <dbReference type="ARBA" id="ARBA00022777"/>
    </source>
</evidence>
<evidence type="ECO:0000256" key="8">
    <source>
        <dbReference type="ARBA" id="ARBA00022737"/>
    </source>
</evidence>
<evidence type="ECO:0000256" key="5">
    <source>
        <dbReference type="ARBA" id="ARBA00022679"/>
    </source>
</evidence>
<dbReference type="Pfam" id="PF03123">
    <property type="entry name" value="CAT_RBD"/>
    <property type="match status" value="1"/>
</dbReference>
<evidence type="ECO:0000256" key="12">
    <source>
        <dbReference type="PROSITE-ProRule" id="PRU00421"/>
    </source>
</evidence>
<comment type="subcellular location">
    <subcellularLocation>
        <location evidence="1">Cell membrane</location>
        <topology evidence="1">Multi-pass membrane protein</topology>
    </subcellularLocation>
</comment>
<evidence type="ECO:0000256" key="10">
    <source>
        <dbReference type="ARBA" id="ARBA00022989"/>
    </source>
</evidence>
<dbReference type="InterPro" id="IPR011608">
    <property type="entry name" value="PRD"/>
</dbReference>
<keyword evidence="10 13" id="KW-1133">Transmembrane helix</keyword>
<dbReference type="Gene3D" id="2.30.24.10">
    <property type="entry name" value="CAT RNA-binding domain"/>
    <property type="match status" value="1"/>
</dbReference>
<feature type="transmembrane region" description="Helical" evidence="13">
    <location>
        <begin position="120"/>
        <end position="141"/>
    </location>
</feature>
<dbReference type="SUPFAM" id="SSF63520">
    <property type="entry name" value="PTS-regulatory domain, PRD"/>
    <property type="match status" value="1"/>
</dbReference>
<evidence type="ECO:0000313" key="15">
    <source>
        <dbReference type="EMBL" id="CUN48727.1"/>
    </source>
</evidence>
<dbReference type="GO" id="GO:0008982">
    <property type="term" value="F:protein-N(PI)-phosphohistidine-sugar phosphotransferase activity"/>
    <property type="evidence" value="ECO:0007669"/>
    <property type="project" value="InterPro"/>
</dbReference>
<dbReference type="Gene3D" id="3.30.1360.60">
    <property type="entry name" value="Glucose permease domain IIB"/>
    <property type="match status" value="1"/>
</dbReference>
<evidence type="ECO:0000259" key="14">
    <source>
        <dbReference type="PROSITE" id="PS51098"/>
    </source>
</evidence>
<dbReference type="Pfam" id="PF00874">
    <property type="entry name" value="PRD"/>
    <property type="match status" value="1"/>
</dbReference>